<dbReference type="SUPFAM" id="SSF88874">
    <property type="entry name" value="Receptor-binding domain of short tail fibre protein gp12"/>
    <property type="match status" value="1"/>
</dbReference>
<accession>A0A238Z5R8</accession>
<dbReference type="InterPro" id="IPR037053">
    <property type="entry name" value="Phage_tail_collar_dom_sf"/>
</dbReference>
<evidence type="ECO:0000313" key="4">
    <source>
        <dbReference type="Proteomes" id="UP000198412"/>
    </source>
</evidence>
<evidence type="ECO:0000313" key="3">
    <source>
        <dbReference type="EMBL" id="SNR78318.1"/>
    </source>
</evidence>
<dbReference type="OrthoDB" id="9810174at2"/>
<name>A0A238Z5R8_9FLAO</name>
<gene>
    <name evidence="3" type="ORF">SAMN04488111_3058</name>
</gene>
<dbReference type="Proteomes" id="UP000198412">
    <property type="component" value="Unassembled WGS sequence"/>
</dbReference>
<proteinExistence type="predicted"/>
<dbReference type="InterPro" id="IPR011083">
    <property type="entry name" value="Phage_tail_collar_dom"/>
</dbReference>
<feature type="region of interest" description="Disordered" evidence="1">
    <location>
        <begin position="90"/>
        <end position="128"/>
    </location>
</feature>
<dbReference type="RefSeq" id="WP_089379326.1">
    <property type="nucleotide sequence ID" value="NZ_FZNX01000006.1"/>
</dbReference>
<evidence type="ECO:0000259" key="2">
    <source>
        <dbReference type="Pfam" id="PF07484"/>
    </source>
</evidence>
<dbReference type="AlphaFoldDB" id="A0A238Z5R8"/>
<reference evidence="4" key="1">
    <citation type="submission" date="2017-06" db="EMBL/GenBank/DDBJ databases">
        <authorList>
            <person name="Varghese N."/>
            <person name="Submissions S."/>
        </authorList>
    </citation>
    <scope>NUCLEOTIDE SEQUENCE [LARGE SCALE GENOMIC DNA]</scope>
    <source>
        <strain evidence="4">DSM 27993</strain>
    </source>
</reference>
<dbReference type="EMBL" id="FZNX01000006">
    <property type="protein sequence ID" value="SNR78318.1"/>
    <property type="molecule type" value="Genomic_DNA"/>
</dbReference>
<keyword evidence="4" id="KW-1185">Reference proteome</keyword>
<organism evidence="3 4">
    <name type="scientific">Lutibacter flavus</name>
    <dbReference type="NCBI Taxonomy" id="691689"/>
    <lineage>
        <taxon>Bacteria</taxon>
        <taxon>Pseudomonadati</taxon>
        <taxon>Bacteroidota</taxon>
        <taxon>Flavobacteriia</taxon>
        <taxon>Flavobacteriales</taxon>
        <taxon>Flavobacteriaceae</taxon>
        <taxon>Lutibacter</taxon>
    </lineage>
</organism>
<evidence type="ECO:0000256" key="1">
    <source>
        <dbReference type="SAM" id="MobiDB-lite"/>
    </source>
</evidence>
<sequence>MSANPFVGQIEMFTGNFAPSGWAFCNGQLMAVSENDALFSILGTIYGGDGRTTFGLPDLRGRLPMHPGNGPGLTPRRLGQKGGLEQNYLTTNQLPSHNHGLRAKEEGNTDDPNGNVVAGSGTQSFGTASDATMNNTAISNTGGGLPVNNMQPFECANFVIALFGVYPSRS</sequence>
<dbReference type="Gene3D" id="3.90.1340.10">
    <property type="entry name" value="Phage tail collar domain"/>
    <property type="match status" value="1"/>
</dbReference>
<dbReference type="Pfam" id="PF07484">
    <property type="entry name" value="Collar"/>
    <property type="match status" value="1"/>
</dbReference>
<protein>
    <submittedName>
        <fullName evidence="3">Microcystin-dependent protein</fullName>
    </submittedName>
</protein>
<feature type="domain" description="Phage tail collar" evidence="2">
    <location>
        <begin position="8"/>
        <end position="64"/>
    </location>
</feature>